<dbReference type="RefSeq" id="WP_013562559.1">
    <property type="nucleotide sequence ID" value="NC_014961.1"/>
</dbReference>
<dbReference type="GO" id="GO:0006508">
    <property type="term" value="P:proteolysis"/>
    <property type="evidence" value="ECO:0007669"/>
    <property type="project" value="UniProtKB-KW"/>
</dbReference>
<dbReference type="GO" id="GO:0016020">
    <property type="term" value="C:membrane"/>
    <property type="evidence" value="ECO:0007669"/>
    <property type="project" value="UniProtKB-SubCell"/>
</dbReference>
<feature type="transmembrane region" description="Helical" evidence="8">
    <location>
        <begin position="289"/>
        <end position="306"/>
    </location>
</feature>
<evidence type="ECO:0000313" key="10">
    <source>
        <dbReference type="EMBL" id="ADV65337.1"/>
    </source>
</evidence>
<dbReference type="EMBL" id="CP002363">
    <property type="protein sequence ID" value="ADV65337.1"/>
    <property type="molecule type" value="Genomic_DNA"/>
</dbReference>
<feature type="transmembrane region" description="Helical" evidence="8">
    <location>
        <begin position="114"/>
        <end position="135"/>
    </location>
</feature>
<dbReference type="KEGG" id="dmu:Desmu_1035"/>
<dbReference type="eggNOG" id="arCOG00609">
    <property type="taxonomic scope" value="Archaea"/>
</dbReference>
<accession>E8RA11</accession>
<dbReference type="InterPro" id="IPR008915">
    <property type="entry name" value="Peptidase_M50"/>
</dbReference>
<feature type="transmembrane region" description="Helical" evidence="8">
    <location>
        <begin position="76"/>
        <end position="94"/>
    </location>
</feature>
<dbReference type="Proteomes" id="UP000001068">
    <property type="component" value="Chromosome"/>
</dbReference>
<evidence type="ECO:0000256" key="6">
    <source>
        <dbReference type="ARBA" id="ARBA00022989"/>
    </source>
</evidence>
<evidence type="ECO:0000256" key="1">
    <source>
        <dbReference type="ARBA" id="ARBA00004141"/>
    </source>
</evidence>
<feature type="transmembrane region" description="Helical" evidence="8">
    <location>
        <begin position="348"/>
        <end position="365"/>
    </location>
</feature>
<sequence length="366" mass="39784">MKWFSRAGISVVESREFTVQGKRVVDLVLVNPVDEELFNELYTYLSGRGIQLIQLKTEKPVVRLIEADAGRSRFKLALTMASLITIGLTGYGLSESFLSLGGRVADTVALAVNTLAYTLIFALVLLTHEFGHIYISRRSGVRIDGPILLPAPPIQLGFLGTFGAVIYMRTLPPSRRELAKLGVSGPLTGFIAATIVGVVGLYMSPVIPVEQAAEMMGKGELTPTPVSSLMLQVITLLRPGNGGVIVMHPLLFIAYIMYLITFLNLLPIGQLDGGHVVRSFTNSETHRRLGSLTVMMLLAVGTLLFLLGSSAYSFYLSLGAVAALLYLVVARGRHPGYANQYDESDCRLCLALYLLLVVLTTPIPLW</sequence>
<name>E8RA11_DESM0</name>
<dbReference type="OrthoDB" id="19110at2157"/>
<reference evidence="10 11" key="2">
    <citation type="journal article" date="2011" name="Stand. Genomic Sci.">
        <title>Complete genome sequence of Desulfurococcus mucosus type strain (O7/1).</title>
        <authorList>
            <person name="Wirth R."/>
            <person name="Chertkov O."/>
            <person name="Held B."/>
            <person name="Lapidus A."/>
            <person name="Nolan M."/>
            <person name="Lucas S."/>
            <person name="Hammon N."/>
            <person name="Deshpande S."/>
            <person name="Cheng J.F."/>
            <person name="Tapia R."/>
            <person name="Han C."/>
            <person name="Goodwin L."/>
            <person name="Pitluck S."/>
            <person name="Liolios K."/>
            <person name="Ioanna P."/>
            <person name="Ivanova N."/>
            <person name="Mavromatis K."/>
            <person name="Mikhailova N."/>
            <person name="Pati A."/>
            <person name="Chen A."/>
            <person name="Palaniappan K."/>
            <person name="Land M."/>
            <person name="Hauser L."/>
            <person name="Chang Y.J."/>
            <person name="Jeffries C.D."/>
            <person name="Bilek Y."/>
            <person name="Hader T."/>
            <person name="Rohde M."/>
            <person name="Spring S."/>
            <person name="Sikorski J."/>
            <person name="Goker M."/>
            <person name="Woyke T."/>
            <person name="Bristow J."/>
            <person name="Eisen J.A."/>
            <person name="Markowitz V."/>
            <person name="Hugenholtz P."/>
            <person name="Kyrpides N.C."/>
            <person name="Klenk H.P."/>
        </authorList>
    </citation>
    <scope>NUCLEOTIDE SEQUENCE [LARGE SCALE GENOMIC DNA]</scope>
    <source>
        <strain evidence="11">ATCC 35584 / DSM 2162 / JCM 9187 / O7/1</strain>
    </source>
</reference>
<proteinExistence type="predicted"/>
<comment type="subcellular location">
    <subcellularLocation>
        <location evidence="1">Membrane</location>
        <topology evidence="1">Multi-pass membrane protein</topology>
    </subcellularLocation>
</comment>
<feature type="transmembrane region" description="Helical" evidence="8">
    <location>
        <begin position="147"/>
        <end position="167"/>
    </location>
</feature>
<dbReference type="AlphaFoldDB" id="E8RA11"/>
<dbReference type="PANTHER" id="PTHR31412:SF0">
    <property type="entry name" value="ZINC METALLOPROTEASE EGY1, CHLOROPLASTIC-RELATED"/>
    <property type="match status" value="1"/>
</dbReference>
<keyword evidence="2" id="KW-0645">Protease</keyword>
<gene>
    <name evidence="10" type="ordered locus">Desmu_1035</name>
</gene>
<evidence type="ECO:0000256" key="8">
    <source>
        <dbReference type="SAM" id="Phobius"/>
    </source>
</evidence>
<feature type="domain" description="Peptidase M50" evidence="9">
    <location>
        <begin position="118"/>
        <end position="306"/>
    </location>
</feature>
<evidence type="ECO:0000259" key="9">
    <source>
        <dbReference type="Pfam" id="PF02163"/>
    </source>
</evidence>
<reference evidence="11" key="1">
    <citation type="submission" date="2010-11" db="EMBL/GenBank/DDBJ databases">
        <title>The complete genome of Desulfurococcus mucosus DSM 2162.</title>
        <authorList>
            <consortium name="US DOE Joint Genome Institute (JGI-PGF)"/>
            <person name="Lucas S."/>
            <person name="Copeland A."/>
            <person name="Lapidus A."/>
            <person name="Bruce D."/>
            <person name="Goodwin L."/>
            <person name="Pitluck S."/>
            <person name="Kyrpides N."/>
            <person name="Mavromatis K."/>
            <person name="Pagani I."/>
            <person name="Ivanova N."/>
            <person name="Ovchinnikova G."/>
            <person name="Chertkov O."/>
            <person name="Held B."/>
            <person name="Brettin T."/>
            <person name="Detter J.C."/>
            <person name="Tapia R."/>
            <person name="Han C."/>
            <person name="Land M."/>
            <person name="Hauser L."/>
            <person name="Markowitz V."/>
            <person name="Cheng J.-F."/>
            <person name="Hugenholtz P."/>
            <person name="Woyke T."/>
            <person name="Wu D."/>
            <person name="Wirth R."/>
            <person name="Bilek Y."/>
            <person name="Hader T."/>
            <person name="Klenk H.-P."/>
            <person name="Eisen J.A."/>
        </authorList>
    </citation>
    <scope>NUCLEOTIDE SEQUENCE [LARGE SCALE GENOMIC DNA]</scope>
    <source>
        <strain evidence="11">ATCC 35584 / DSM 2162 / JCM 9187 / O7/1</strain>
    </source>
</reference>
<keyword evidence="4" id="KW-0378">Hydrolase</keyword>
<evidence type="ECO:0000256" key="3">
    <source>
        <dbReference type="ARBA" id="ARBA00022692"/>
    </source>
</evidence>
<feature type="transmembrane region" description="Helical" evidence="8">
    <location>
        <begin position="245"/>
        <end position="268"/>
    </location>
</feature>
<evidence type="ECO:0000256" key="4">
    <source>
        <dbReference type="ARBA" id="ARBA00022801"/>
    </source>
</evidence>
<dbReference type="GeneID" id="10153740"/>
<dbReference type="PANTHER" id="PTHR31412">
    <property type="entry name" value="ZINC METALLOPROTEASE EGY1"/>
    <property type="match status" value="1"/>
</dbReference>
<evidence type="ECO:0000313" key="11">
    <source>
        <dbReference type="Proteomes" id="UP000001068"/>
    </source>
</evidence>
<feature type="transmembrane region" description="Helical" evidence="8">
    <location>
        <begin position="187"/>
        <end position="209"/>
    </location>
</feature>
<dbReference type="STRING" id="765177.Desmu_1035"/>
<evidence type="ECO:0000256" key="5">
    <source>
        <dbReference type="ARBA" id="ARBA00022946"/>
    </source>
</evidence>
<dbReference type="InterPro" id="IPR044838">
    <property type="entry name" value="EGY1-like"/>
</dbReference>
<feature type="transmembrane region" description="Helical" evidence="8">
    <location>
        <begin position="312"/>
        <end position="328"/>
    </location>
</feature>
<dbReference type="GO" id="GO:0008233">
    <property type="term" value="F:peptidase activity"/>
    <property type="evidence" value="ECO:0007669"/>
    <property type="project" value="UniProtKB-KW"/>
</dbReference>
<keyword evidence="7 8" id="KW-0472">Membrane</keyword>
<evidence type="ECO:0000256" key="7">
    <source>
        <dbReference type="ARBA" id="ARBA00023136"/>
    </source>
</evidence>
<keyword evidence="5" id="KW-0809">Transit peptide</keyword>
<protein>
    <submittedName>
        <fullName evidence="10">Peptidase M50</fullName>
    </submittedName>
</protein>
<dbReference type="CDD" id="cd06160">
    <property type="entry name" value="S2P-M50_like_2"/>
    <property type="match status" value="1"/>
</dbReference>
<keyword evidence="6 8" id="KW-1133">Transmembrane helix</keyword>
<evidence type="ECO:0000256" key="2">
    <source>
        <dbReference type="ARBA" id="ARBA00022670"/>
    </source>
</evidence>
<dbReference type="Pfam" id="PF02163">
    <property type="entry name" value="Peptidase_M50"/>
    <property type="match status" value="1"/>
</dbReference>
<organism evidence="10 11">
    <name type="scientific">Desulfurococcus mucosus (strain ATCC 35584 / DSM 2162 / JCM 9187 / O7/1)</name>
    <dbReference type="NCBI Taxonomy" id="765177"/>
    <lineage>
        <taxon>Archaea</taxon>
        <taxon>Thermoproteota</taxon>
        <taxon>Thermoprotei</taxon>
        <taxon>Desulfurococcales</taxon>
        <taxon>Desulfurococcaceae</taxon>
        <taxon>Desulfurococcus</taxon>
    </lineage>
</organism>
<keyword evidence="11" id="KW-1185">Reference proteome</keyword>
<dbReference type="HOGENOM" id="CLU_028221_0_0_2"/>
<keyword evidence="3 8" id="KW-0812">Transmembrane</keyword>